<dbReference type="GO" id="GO:0008745">
    <property type="term" value="F:N-acetylmuramoyl-L-alanine amidase activity"/>
    <property type="evidence" value="ECO:0007669"/>
    <property type="project" value="UniProtKB-EC"/>
</dbReference>
<gene>
    <name evidence="7" type="ORF">Xsto_00931</name>
</gene>
<name>A0A2D0KTF4_9GAMM</name>
<dbReference type="InterPro" id="IPR036505">
    <property type="entry name" value="Amidase/PGRP_sf"/>
</dbReference>
<dbReference type="PROSITE" id="PS51257">
    <property type="entry name" value="PROKAR_LIPOPROTEIN"/>
    <property type="match status" value="1"/>
</dbReference>
<dbReference type="InterPro" id="IPR051206">
    <property type="entry name" value="NAMLAA_amidase_2"/>
</dbReference>
<dbReference type="GO" id="GO:0009254">
    <property type="term" value="P:peptidoglycan turnover"/>
    <property type="evidence" value="ECO:0007669"/>
    <property type="project" value="TreeGrafter"/>
</dbReference>
<sequence>MMRKILVGVFITLLIGCSRQSPLEERNDYLIDHFYSYSTKKNIESVKFLVIHYTALNEKRSLRALTGGNVSVQYLIPAHPKYKNNEPIIFQLSSEGEKAWHAGRSEWRGYKNLNNYSIGIEIVNCGFKKYFLKKEWCEYHPTQIDALIRLTKDIIRRHKIEAVNVVGHSDIAPLRKEDPGPVFPWHTLYEEGIGAWPDVDTVSKYLADRAPDTPVPVIRIQKALAVYGYSIPQTGYLDVHTHKTIRAFQMHFRPSDIQGYPDAETEAIALALVEKYKLNEN</sequence>
<evidence type="ECO:0000256" key="1">
    <source>
        <dbReference type="ARBA" id="ARBA00001561"/>
    </source>
</evidence>
<feature type="domain" description="N-acetylmuramoyl-L-alanine amidase" evidence="6">
    <location>
        <begin position="36"/>
        <end position="180"/>
    </location>
</feature>
<dbReference type="PANTHER" id="PTHR30417">
    <property type="entry name" value="N-ACETYLMURAMOYL-L-ALANINE AMIDASE AMID"/>
    <property type="match status" value="1"/>
</dbReference>
<dbReference type="Gene3D" id="1.10.101.10">
    <property type="entry name" value="PGBD-like superfamily/PGBD"/>
    <property type="match status" value="1"/>
</dbReference>
<dbReference type="PANTHER" id="PTHR30417:SF1">
    <property type="entry name" value="N-ACETYLMURAMOYL-L-ALANINE AMIDASE AMID"/>
    <property type="match status" value="1"/>
</dbReference>
<dbReference type="Proteomes" id="UP000222366">
    <property type="component" value="Unassembled WGS sequence"/>
</dbReference>
<dbReference type="InterPro" id="IPR036366">
    <property type="entry name" value="PGBDSf"/>
</dbReference>
<evidence type="ECO:0000313" key="8">
    <source>
        <dbReference type="Proteomes" id="UP000222366"/>
    </source>
</evidence>
<reference evidence="7 8" key="1">
    <citation type="journal article" date="2017" name="Nat. Microbiol.">
        <title>Natural product diversity associated with the nematode symbionts Photorhabdus and Xenorhabdus.</title>
        <authorList>
            <person name="Tobias N.J."/>
            <person name="Wolff H."/>
            <person name="Djahanschiri B."/>
            <person name="Grundmann F."/>
            <person name="Kronenwerth M."/>
            <person name="Shi Y.M."/>
            <person name="Simonyi S."/>
            <person name="Grun P."/>
            <person name="Shapiro-Ilan D."/>
            <person name="Pidot S.J."/>
            <person name="Stinear T.P."/>
            <person name="Ebersberger I."/>
            <person name="Bode H.B."/>
        </authorList>
    </citation>
    <scope>NUCLEOTIDE SEQUENCE [LARGE SCALE GENOMIC DNA]</scope>
    <source>
        <strain evidence="7 8">DSM 17904</strain>
    </source>
</reference>
<dbReference type="GO" id="GO:0009253">
    <property type="term" value="P:peptidoglycan catabolic process"/>
    <property type="evidence" value="ECO:0007669"/>
    <property type="project" value="InterPro"/>
</dbReference>
<evidence type="ECO:0000259" key="6">
    <source>
        <dbReference type="SMART" id="SM00644"/>
    </source>
</evidence>
<dbReference type="GO" id="GO:0071555">
    <property type="term" value="P:cell wall organization"/>
    <property type="evidence" value="ECO:0007669"/>
    <property type="project" value="UniProtKB-KW"/>
</dbReference>
<dbReference type="Pfam" id="PF01510">
    <property type="entry name" value="Amidase_2"/>
    <property type="match status" value="1"/>
</dbReference>
<comment type="catalytic activity">
    <reaction evidence="1">
        <text>Hydrolyzes the link between N-acetylmuramoyl residues and L-amino acid residues in certain cell-wall glycopeptides.</text>
        <dbReference type="EC" id="3.5.1.28"/>
    </reaction>
</comment>
<keyword evidence="8" id="KW-1185">Reference proteome</keyword>
<dbReference type="SUPFAM" id="SSF47090">
    <property type="entry name" value="PGBD-like"/>
    <property type="match status" value="1"/>
</dbReference>
<protein>
    <recommendedName>
        <fullName evidence="3">N-acetylmuramoyl-L-alanine amidase</fullName>
        <ecNumber evidence="3">3.5.1.28</ecNumber>
    </recommendedName>
</protein>
<dbReference type="InterPro" id="IPR002477">
    <property type="entry name" value="Peptidoglycan-bd-like"/>
</dbReference>
<dbReference type="AlphaFoldDB" id="A0A2D0KTF4"/>
<comment type="caution">
    <text evidence="7">The sequence shown here is derived from an EMBL/GenBank/DDBJ whole genome shotgun (WGS) entry which is preliminary data.</text>
</comment>
<evidence type="ECO:0000256" key="5">
    <source>
        <dbReference type="ARBA" id="ARBA00023316"/>
    </source>
</evidence>
<evidence type="ECO:0000256" key="2">
    <source>
        <dbReference type="ARBA" id="ARBA00007553"/>
    </source>
</evidence>
<evidence type="ECO:0000313" key="7">
    <source>
        <dbReference type="EMBL" id="PHM66605.1"/>
    </source>
</evidence>
<dbReference type="SUPFAM" id="SSF55846">
    <property type="entry name" value="N-acetylmuramoyl-L-alanine amidase-like"/>
    <property type="match status" value="1"/>
</dbReference>
<dbReference type="Pfam" id="PF01471">
    <property type="entry name" value="PG_binding_1"/>
    <property type="match status" value="1"/>
</dbReference>
<proteinExistence type="inferred from homology"/>
<dbReference type="InterPro" id="IPR036365">
    <property type="entry name" value="PGBD-like_sf"/>
</dbReference>
<organism evidence="7 8">
    <name type="scientific">Xenorhabdus stockiae</name>
    <dbReference type="NCBI Taxonomy" id="351614"/>
    <lineage>
        <taxon>Bacteria</taxon>
        <taxon>Pseudomonadati</taxon>
        <taxon>Pseudomonadota</taxon>
        <taxon>Gammaproteobacteria</taxon>
        <taxon>Enterobacterales</taxon>
        <taxon>Morganellaceae</taxon>
        <taxon>Xenorhabdus</taxon>
    </lineage>
</organism>
<dbReference type="GO" id="GO:0019867">
    <property type="term" value="C:outer membrane"/>
    <property type="evidence" value="ECO:0007669"/>
    <property type="project" value="TreeGrafter"/>
</dbReference>
<evidence type="ECO:0000256" key="4">
    <source>
        <dbReference type="ARBA" id="ARBA00022801"/>
    </source>
</evidence>
<dbReference type="FunFam" id="3.40.80.10:FF:000003">
    <property type="entry name" value="N-acetylmuramoyl-L-alanine amidase"/>
    <property type="match status" value="1"/>
</dbReference>
<dbReference type="InterPro" id="IPR002502">
    <property type="entry name" value="Amidase_domain"/>
</dbReference>
<dbReference type="EMBL" id="NJAJ01000007">
    <property type="protein sequence ID" value="PHM66605.1"/>
    <property type="molecule type" value="Genomic_DNA"/>
</dbReference>
<comment type="similarity">
    <text evidence="2">Belongs to the N-acetylmuramoyl-L-alanine amidase 2 family.</text>
</comment>
<evidence type="ECO:0000256" key="3">
    <source>
        <dbReference type="ARBA" id="ARBA00011901"/>
    </source>
</evidence>
<dbReference type="EC" id="3.5.1.28" evidence="3"/>
<dbReference type="CDD" id="cd06583">
    <property type="entry name" value="PGRP"/>
    <property type="match status" value="1"/>
</dbReference>
<keyword evidence="5" id="KW-0961">Cell wall biogenesis/degradation</keyword>
<dbReference type="Gene3D" id="3.40.80.10">
    <property type="entry name" value="Peptidoglycan recognition protein-like"/>
    <property type="match status" value="1"/>
</dbReference>
<keyword evidence="4" id="KW-0378">Hydrolase</keyword>
<accession>A0A2D0KTF4</accession>
<dbReference type="SMART" id="SM00644">
    <property type="entry name" value="Ami_2"/>
    <property type="match status" value="1"/>
</dbReference>